<comment type="caution">
    <text evidence="3">The sequence shown here is derived from an EMBL/GenBank/DDBJ whole genome shotgun (WGS) entry which is preliminary data.</text>
</comment>
<gene>
    <name evidence="3" type="primary">uspA_1</name>
    <name evidence="3" type="ORF">CQA01_06700</name>
</gene>
<protein>
    <submittedName>
        <fullName evidence="3">Universal stress protein UspA</fullName>
    </submittedName>
</protein>
<organism evidence="3 4">
    <name type="scientific">Cyclobacterium qasimii</name>
    <dbReference type="NCBI Taxonomy" id="1350429"/>
    <lineage>
        <taxon>Bacteria</taxon>
        <taxon>Pseudomonadati</taxon>
        <taxon>Bacteroidota</taxon>
        <taxon>Cytophagia</taxon>
        <taxon>Cytophagales</taxon>
        <taxon>Cyclobacteriaceae</taxon>
        <taxon>Cyclobacterium</taxon>
    </lineage>
</organism>
<dbReference type="EMBL" id="BJYV01000001">
    <property type="protein sequence ID" value="GEO20136.1"/>
    <property type="molecule type" value="Genomic_DNA"/>
</dbReference>
<dbReference type="PRINTS" id="PR01438">
    <property type="entry name" value="UNVRSLSTRESS"/>
</dbReference>
<proteinExistence type="inferred from homology"/>
<name>A0A512C7E8_9BACT</name>
<accession>A0A512C7E8</accession>
<dbReference type="Proteomes" id="UP000321301">
    <property type="component" value="Unassembled WGS sequence"/>
</dbReference>
<keyword evidence="4" id="KW-1185">Reference proteome</keyword>
<dbReference type="Gene3D" id="3.40.50.12370">
    <property type="match status" value="1"/>
</dbReference>
<evidence type="ECO:0000259" key="2">
    <source>
        <dbReference type="Pfam" id="PF00582"/>
    </source>
</evidence>
<feature type="domain" description="UspA" evidence="2">
    <location>
        <begin position="20"/>
        <end position="158"/>
    </location>
</feature>
<sequence>MRSVQIKDIKLYFLDMKNYTILCPTDFSECALNAIEYAARLGEKLGAELTLFHVPDKEDYQKLFPTKVVEDSLDAAKNKLTNLVKAVQEESLGKGLASCNFLIKEGKTVKTIIDYSEENNIDLIIMGTEGINEFKNNYIGTKSSNVVLESSCDVFIIPRKVFFKPPRKLVYATDYLEEDKLAIQKIVKIAKCYDAEIDIVHVSSKSNIIDKAQHQSLKEELAPFAKYDKINYVLKSYRDDAALGLENYLITSKGNILFTLSKKKTWFEKLFTNNLSKKMSYFINKPLYVIKNL</sequence>
<dbReference type="SUPFAM" id="SSF52402">
    <property type="entry name" value="Adenine nucleotide alpha hydrolases-like"/>
    <property type="match status" value="2"/>
</dbReference>
<dbReference type="AlphaFoldDB" id="A0A512C7E8"/>
<reference evidence="3 4" key="1">
    <citation type="submission" date="2019-07" db="EMBL/GenBank/DDBJ databases">
        <title>Whole genome shotgun sequence of Cyclobacterium qasimii NBRC 106168.</title>
        <authorList>
            <person name="Hosoyama A."/>
            <person name="Uohara A."/>
            <person name="Ohji S."/>
            <person name="Ichikawa N."/>
        </authorList>
    </citation>
    <scope>NUCLEOTIDE SEQUENCE [LARGE SCALE GENOMIC DNA]</scope>
    <source>
        <strain evidence="3 4">NBRC 106168</strain>
    </source>
</reference>
<dbReference type="Pfam" id="PF00582">
    <property type="entry name" value="Usp"/>
    <property type="match status" value="1"/>
</dbReference>
<dbReference type="InterPro" id="IPR006015">
    <property type="entry name" value="Universal_stress_UspA"/>
</dbReference>
<evidence type="ECO:0000313" key="4">
    <source>
        <dbReference type="Proteomes" id="UP000321301"/>
    </source>
</evidence>
<dbReference type="PANTHER" id="PTHR46268:SF6">
    <property type="entry name" value="UNIVERSAL STRESS PROTEIN UP12"/>
    <property type="match status" value="1"/>
</dbReference>
<dbReference type="PANTHER" id="PTHR46268">
    <property type="entry name" value="STRESS RESPONSE PROTEIN NHAX"/>
    <property type="match status" value="1"/>
</dbReference>
<dbReference type="CDD" id="cd00293">
    <property type="entry name" value="USP-like"/>
    <property type="match status" value="1"/>
</dbReference>
<dbReference type="InterPro" id="IPR006016">
    <property type="entry name" value="UspA"/>
</dbReference>
<evidence type="ECO:0000256" key="1">
    <source>
        <dbReference type="ARBA" id="ARBA00008791"/>
    </source>
</evidence>
<evidence type="ECO:0000313" key="3">
    <source>
        <dbReference type="EMBL" id="GEO20136.1"/>
    </source>
</evidence>
<comment type="similarity">
    <text evidence="1">Belongs to the universal stress protein A family.</text>
</comment>